<evidence type="ECO:0000313" key="3">
    <source>
        <dbReference type="EMBL" id="CAG7657745.1"/>
    </source>
</evidence>
<protein>
    <recommendedName>
        <fullName evidence="5">Helix-turn-helix domain-containing protein</fullName>
    </recommendedName>
</protein>
<dbReference type="Proteomes" id="UP000730618">
    <property type="component" value="Unassembled WGS sequence"/>
</dbReference>
<name>A0ABM8VTL9_9BACL</name>
<gene>
    <name evidence="3" type="ORF">PAECIP111802_06848</name>
</gene>
<keyword evidence="2" id="KW-0732">Signal</keyword>
<sequence>MKTWKGKWIAGAMATAVLFGGLGGLTHQAFADDDSSDGSTASESSAPAMPVKKQVGHELKAIIPSAAELLSLSPETVNSELKNGKSLTEIASQRGLHASEVKEKLVKSLEQPVDQALSEHSISSKDAAKLKQKITDEVQRAFSTAGYQEQESDQAAKGHALRIGYTPKLERLATVLGVNKKQLKQALQDGQSIAEFAASKGIGEEQLVAKLKEELTPSIQDFIQKK</sequence>
<feature type="region of interest" description="Disordered" evidence="1">
    <location>
        <begin position="32"/>
        <end position="53"/>
    </location>
</feature>
<keyword evidence="4" id="KW-1185">Reference proteome</keyword>
<proteinExistence type="predicted"/>
<comment type="caution">
    <text evidence="3">The sequence shown here is derived from an EMBL/GenBank/DDBJ whole genome shotgun (WGS) entry which is preliminary data.</text>
</comment>
<reference evidence="3 4" key="1">
    <citation type="submission" date="2021-06" db="EMBL/GenBank/DDBJ databases">
        <authorList>
            <person name="Criscuolo A."/>
        </authorList>
    </citation>
    <scope>NUCLEOTIDE SEQUENCE [LARGE SCALE GENOMIC DNA]</scope>
    <source>
        <strain evidence="4">CIP 111802</strain>
    </source>
</reference>
<evidence type="ECO:0000256" key="1">
    <source>
        <dbReference type="SAM" id="MobiDB-lite"/>
    </source>
</evidence>
<organism evidence="3 4">
    <name type="scientific">Paenibacillus allorhizosphaerae</name>
    <dbReference type="NCBI Taxonomy" id="2849866"/>
    <lineage>
        <taxon>Bacteria</taxon>
        <taxon>Bacillati</taxon>
        <taxon>Bacillota</taxon>
        <taxon>Bacilli</taxon>
        <taxon>Bacillales</taxon>
        <taxon>Paenibacillaceae</taxon>
        <taxon>Paenibacillus</taxon>
    </lineage>
</organism>
<evidence type="ECO:0000313" key="4">
    <source>
        <dbReference type="Proteomes" id="UP000730618"/>
    </source>
</evidence>
<dbReference type="RefSeq" id="WP_218102996.1">
    <property type="nucleotide sequence ID" value="NZ_CAJVCE010000037.1"/>
</dbReference>
<evidence type="ECO:0008006" key="5">
    <source>
        <dbReference type="Google" id="ProtNLM"/>
    </source>
</evidence>
<feature type="chain" id="PRO_5045787556" description="Helix-turn-helix domain-containing protein" evidence="2">
    <location>
        <begin position="32"/>
        <end position="226"/>
    </location>
</feature>
<dbReference type="EMBL" id="CAJVCE010000037">
    <property type="protein sequence ID" value="CAG7657745.1"/>
    <property type="molecule type" value="Genomic_DNA"/>
</dbReference>
<accession>A0ABM8VTL9</accession>
<feature type="signal peptide" evidence="2">
    <location>
        <begin position="1"/>
        <end position="31"/>
    </location>
</feature>
<evidence type="ECO:0000256" key="2">
    <source>
        <dbReference type="SAM" id="SignalP"/>
    </source>
</evidence>
<feature type="compositionally biased region" description="Low complexity" evidence="1">
    <location>
        <begin position="37"/>
        <end position="46"/>
    </location>
</feature>